<dbReference type="InterPro" id="IPR032872">
    <property type="entry name" value="WAK_assoc_C"/>
</dbReference>
<accession>A0AA38C8X2</accession>
<dbReference type="AlphaFoldDB" id="A0AA38C8X2"/>
<dbReference type="InterPro" id="IPR025287">
    <property type="entry name" value="WAK_GUB"/>
</dbReference>
<dbReference type="Pfam" id="PF14380">
    <property type="entry name" value="WAK_assoc"/>
    <property type="match status" value="1"/>
</dbReference>
<evidence type="ECO:0000259" key="6">
    <source>
        <dbReference type="Pfam" id="PF13947"/>
    </source>
</evidence>
<feature type="chain" id="PRO_5041435389" description="Wall-associated receptor kinase galacturonan-binding domain-containing protein" evidence="5">
    <location>
        <begin position="28"/>
        <end position="449"/>
    </location>
</feature>
<dbReference type="Proteomes" id="UP000824469">
    <property type="component" value="Unassembled WGS sequence"/>
</dbReference>
<keyword evidence="9" id="KW-1185">Reference proteome</keyword>
<evidence type="ECO:0000256" key="3">
    <source>
        <dbReference type="ARBA" id="ARBA00023180"/>
    </source>
</evidence>
<comment type="subcellular location">
    <subcellularLocation>
        <location evidence="1">Membrane</location>
        <topology evidence="1">Single-pass membrane protein</topology>
    </subcellularLocation>
</comment>
<dbReference type="GO" id="GO:0030247">
    <property type="term" value="F:polysaccharide binding"/>
    <property type="evidence" value="ECO:0007669"/>
    <property type="project" value="InterPro"/>
</dbReference>
<feature type="region of interest" description="Disordered" evidence="4">
    <location>
        <begin position="371"/>
        <end position="410"/>
    </location>
</feature>
<organism evidence="8 9">
    <name type="scientific">Taxus chinensis</name>
    <name type="common">Chinese yew</name>
    <name type="synonym">Taxus wallichiana var. chinensis</name>
    <dbReference type="NCBI Taxonomy" id="29808"/>
    <lineage>
        <taxon>Eukaryota</taxon>
        <taxon>Viridiplantae</taxon>
        <taxon>Streptophyta</taxon>
        <taxon>Embryophyta</taxon>
        <taxon>Tracheophyta</taxon>
        <taxon>Spermatophyta</taxon>
        <taxon>Pinopsida</taxon>
        <taxon>Pinidae</taxon>
        <taxon>Conifers II</taxon>
        <taxon>Cupressales</taxon>
        <taxon>Taxaceae</taxon>
        <taxon>Taxus</taxon>
    </lineage>
</organism>
<keyword evidence="2 5" id="KW-0732">Signal</keyword>
<evidence type="ECO:0000313" key="8">
    <source>
        <dbReference type="EMBL" id="KAH9295845.1"/>
    </source>
</evidence>
<dbReference type="InterPro" id="IPR012881">
    <property type="entry name" value="DUF1685"/>
</dbReference>
<dbReference type="PANTHER" id="PTHR33355:SF12">
    <property type="entry name" value="WALL-ASSOCIATED RECEPTOR KINASE CARBOXY-TERMINAL PROTEIN"/>
    <property type="match status" value="1"/>
</dbReference>
<evidence type="ECO:0000256" key="5">
    <source>
        <dbReference type="SAM" id="SignalP"/>
    </source>
</evidence>
<feature type="domain" description="Wall-associated receptor kinase C-terminal" evidence="7">
    <location>
        <begin position="241"/>
        <end position="279"/>
    </location>
</feature>
<sequence length="449" mass="49013">MAEFRKFWICVCFSLCCVNVTVTVGEGDENADNIISPCRSSCGGVEVKYPLAIDDGCGAPQFRNMLSCDQGQDLSDQDLEFHTISGSYKVQDIDYRQQKLTVFDPNMSTCNTLQPSPSKEFKMEKVQSLVIPPSPDTLFILLNCSVDSPLLHRYSSLCTNFSGNTCDLVYSCPALKSLIPPVGLNATDNATATAAPPPPCCATDYNTLNFLSLEVLDCSHFIAIYNAESLNGMNPLDWPYGIHLSYSIPAGTICPQCQHSGGTCGFDTETERSLCLCNEGMNSTMDCGTGSGSASNSVKTANLQLLSVLFSIIAAPLSPSQPIDMHYGDISVEKTYHVASRTKAKRSLFRAREDRLEKAWERKRDQVLSEELGGFSDNNNYSDSYSSKTAQDSCGEEARINSPRPDSARAKSLTNVDLDELKGFLDLGFGLNYDEMPELSSTLPALELC</sequence>
<feature type="domain" description="Wall-associated receptor kinase galacturonan-binding" evidence="6">
    <location>
        <begin position="38"/>
        <end position="104"/>
    </location>
</feature>
<feature type="signal peptide" evidence="5">
    <location>
        <begin position="1"/>
        <end position="27"/>
    </location>
</feature>
<gene>
    <name evidence="8" type="ORF">KI387_039433</name>
</gene>
<evidence type="ECO:0000259" key="7">
    <source>
        <dbReference type="Pfam" id="PF14380"/>
    </source>
</evidence>
<name>A0AA38C8X2_TAXCH</name>
<feature type="compositionally biased region" description="Low complexity" evidence="4">
    <location>
        <begin position="376"/>
        <end position="387"/>
    </location>
</feature>
<dbReference type="PANTHER" id="PTHR33355">
    <property type="entry name" value="WALL-ASSOCIATED RECEPTOR KINASE CARBOXY-TERMINAL PROTEIN-RELATED"/>
    <property type="match status" value="1"/>
</dbReference>
<dbReference type="EMBL" id="JAHRHJ020000011">
    <property type="protein sequence ID" value="KAH9295845.1"/>
    <property type="molecule type" value="Genomic_DNA"/>
</dbReference>
<evidence type="ECO:0000313" key="9">
    <source>
        <dbReference type="Proteomes" id="UP000824469"/>
    </source>
</evidence>
<evidence type="ECO:0000256" key="4">
    <source>
        <dbReference type="SAM" id="MobiDB-lite"/>
    </source>
</evidence>
<reference evidence="8 9" key="1">
    <citation type="journal article" date="2021" name="Nat. Plants">
        <title>The Taxus genome provides insights into paclitaxel biosynthesis.</title>
        <authorList>
            <person name="Xiong X."/>
            <person name="Gou J."/>
            <person name="Liao Q."/>
            <person name="Li Y."/>
            <person name="Zhou Q."/>
            <person name="Bi G."/>
            <person name="Li C."/>
            <person name="Du R."/>
            <person name="Wang X."/>
            <person name="Sun T."/>
            <person name="Guo L."/>
            <person name="Liang H."/>
            <person name="Lu P."/>
            <person name="Wu Y."/>
            <person name="Zhang Z."/>
            <person name="Ro D.K."/>
            <person name="Shang Y."/>
            <person name="Huang S."/>
            <person name="Yan J."/>
        </authorList>
    </citation>
    <scope>NUCLEOTIDE SEQUENCE [LARGE SCALE GENOMIC DNA]</scope>
    <source>
        <strain evidence="8">Ta-2019</strain>
    </source>
</reference>
<protein>
    <recommendedName>
        <fullName evidence="10">Wall-associated receptor kinase galacturonan-binding domain-containing protein</fullName>
    </recommendedName>
</protein>
<dbReference type="Pfam" id="PF13947">
    <property type="entry name" value="GUB_WAK_bind"/>
    <property type="match status" value="1"/>
</dbReference>
<comment type="caution">
    <text evidence="8">The sequence shown here is derived from an EMBL/GenBank/DDBJ whole genome shotgun (WGS) entry which is preliminary data.</text>
</comment>
<keyword evidence="3" id="KW-0325">Glycoprotein</keyword>
<dbReference type="GO" id="GO:0016020">
    <property type="term" value="C:membrane"/>
    <property type="evidence" value="ECO:0007669"/>
    <property type="project" value="UniProtKB-SubCell"/>
</dbReference>
<evidence type="ECO:0000256" key="2">
    <source>
        <dbReference type="ARBA" id="ARBA00022729"/>
    </source>
</evidence>
<dbReference type="Pfam" id="PF07939">
    <property type="entry name" value="DUF1685"/>
    <property type="match status" value="1"/>
</dbReference>
<proteinExistence type="predicted"/>
<evidence type="ECO:0000256" key="1">
    <source>
        <dbReference type="ARBA" id="ARBA00004167"/>
    </source>
</evidence>
<evidence type="ECO:0008006" key="10">
    <source>
        <dbReference type="Google" id="ProtNLM"/>
    </source>
</evidence>